<evidence type="ECO:0000313" key="3">
    <source>
        <dbReference type="Proteomes" id="UP000249056"/>
    </source>
</evidence>
<keyword evidence="3" id="KW-1185">Reference proteome</keyword>
<sequence length="131" mass="14239">MVSPAIPLAPIRNPPSTRVDPPENGKIDHSHKDYSEILKDEASAEDLYGASDIEIDRESSRALMKPTKQVVGSASYDEQLANAWEYHCSSLPPKKTRIVPGIVTAAVKSGDSKNFKAKNAVADIHQSPNTE</sequence>
<dbReference type="EMBL" id="QKRW01000098">
    <property type="protein sequence ID" value="RAL58134.1"/>
    <property type="molecule type" value="Genomic_DNA"/>
</dbReference>
<dbReference type="Proteomes" id="UP000249056">
    <property type="component" value="Unassembled WGS sequence"/>
</dbReference>
<comment type="caution">
    <text evidence="2">The sequence shown here is derived from an EMBL/GenBank/DDBJ whole genome shotgun (WGS) entry which is preliminary data.</text>
</comment>
<proteinExistence type="predicted"/>
<name>A0A395IDV0_9HELO</name>
<accession>A0A395IDV0</accession>
<evidence type="ECO:0000256" key="1">
    <source>
        <dbReference type="SAM" id="MobiDB-lite"/>
    </source>
</evidence>
<protein>
    <submittedName>
        <fullName evidence="2">Uncharacterized protein</fullName>
    </submittedName>
</protein>
<gene>
    <name evidence="2" type="ORF">DID88_002374</name>
</gene>
<evidence type="ECO:0000313" key="2">
    <source>
        <dbReference type="EMBL" id="RAL58134.1"/>
    </source>
</evidence>
<organism evidence="2 3">
    <name type="scientific">Monilinia fructigena</name>
    <dbReference type="NCBI Taxonomy" id="38457"/>
    <lineage>
        <taxon>Eukaryota</taxon>
        <taxon>Fungi</taxon>
        <taxon>Dikarya</taxon>
        <taxon>Ascomycota</taxon>
        <taxon>Pezizomycotina</taxon>
        <taxon>Leotiomycetes</taxon>
        <taxon>Helotiales</taxon>
        <taxon>Sclerotiniaceae</taxon>
        <taxon>Monilinia</taxon>
    </lineage>
</organism>
<feature type="compositionally biased region" description="Basic and acidic residues" evidence="1">
    <location>
        <begin position="20"/>
        <end position="30"/>
    </location>
</feature>
<feature type="region of interest" description="Disordered" evidence="1">
    <location>
        <begin position="1"/>
        <end position="30"/>
    </location>
</feature>
<dbReference type="AlphaFoldDB" id="A0A395IDV0"/>
<reference evidence="2 3" key="1">
    <citation type="submission" date="2018-06" db="EMBL/GenBank/DDBJ databases">
        <title>Genome Sequence of the Brown Rot Fungal Pathogen Monilinia fructigena.</title>
        <authorList>
            <person name="Landi L."/>
            <person name="De Miccolis Angelini R.M."/>
            <person name="Pollastro S."/>
            <person name="Abate D."/>
            <person name="Faretra F."/>
            <person name="Romanazzi G."/>
        </authorList>
    </citation>
    <scope>NUCLEOTIDE SEQUENCE [LARGE SCALE GENOMIC DNA]</scope>
    <source>
        <strain evidence="2 3">Mfrg269</strain>
    </source>
</reference>
<dbReference type="OrthoDB" id="3532955at2759"/>